<protein>
    <submittedName>
        <fullName evidence="1">Uncharacterized protein</fullName>
    </submittedName>
</protein>
<reference evidence="1" key="1">
    <citation type="journal article" date="2017" name="Appl. Environ. Microbiol.">
        <title>Molecular characterization of an Endozoicomonas-like organism causing infection in king scallop Pecten maximus L.</title>
        <authorList>
            <person name="Cano I."/>
            <person name="van Aerle R."/>
            <person name="Ross S."/>
            <person name="Verner-Jeffreys D.W."/>
            <person name="Paley R.K."/>
            <person name="Rimmer G."/>
            <person name="Ryder D."/>
            <person name="Hooper P."/>
            <person name="Stone D."/>
            <person name="Feist S.W."/>
        </authorList>
    </citation>
    <scope>NUCLEOTIDE SEQUENCE</scope>
</reference>
<comment type="caution">
    <text evidence="1">The sequence shown here is derived from an EMBL/GenBank/DDBJ whole genome shotgun (WGS) entry which is preliminary data.</text>
</comment>
<dbReference type="AlphaFoldDB" id="A0A2H9T4Y8"/>
<evidence type="ECO:0000313" key="1">
    <source>
        <dbReference type="EMBL" id="PJE78276.1"/>
    </source>
</evidence>
<accession>A0A2H9T4Y8</accession>
<sequence length="73" mass="8408">MLWQIMQKKFVILAFYHLVDLLFLTQKPTLKILGVSFGKLVSPHPSYLVYTSIRGLGAILCDIQFQNDMLIHT</sequence>
<dbReference type="EMBL" id="NSIT01000215">
    <property type="protein sequence ID" value="PJE78276.1"/>
    <property type="molecule type" value="Genomic_DNA"/>
</dbReference>
<proteinExistence type="predicted"/>
<gene>
    <name evidence="1" type="ORF">CI610_02794</name>
</gene>
<organism evidence="1">
    <name type="scientific">invertebrate metagenome</name>
    <dbReference type="NCBI Taxonomy" id="1711999"/>
    <lineage>
        <taxon>unclassified sequences</taxon>
        <taxon>metagenomes</taxon>
        <taxon>organismal metagenomes</taxon>
    </lineage>
</organism>
<name>A0A2H9T4Y8_9ZZZZ</name>